<organism evidence="2 5">
    <name type="scientific">Acinetobacter wanghuae</name>
    <dbReference type="NCBI Taxonomy" id="2662362"/>
    <lineage>
        <taxon>Bacteria</taxon>
        <taxon>Pseudomonadati</taxon>
        <taxon>Pseudomonadota</taxon>
        <taxon>Gammaproteobacteria</taxon>
        <taxon>Moraxellales</taxon>
        <taxon>Moraxellaceae</taxon>
        <taxon>Acinetobacter</taxon>
    </lineage>
</organism>
<gene>
    <name evidence="3" type="ORF">GFH30_10265</name>
    <name evidence="2" type="ORF">GHJ48_02880</name>
</gene>
<proteinExistence type="predicted"/>
<dbReference type="Proteomes" id="UP000480556">
    <property type="component" value="Unassembled WGS sequence"/>
</dbReference>
<keyword evidence="1" id="KW-1133">Transmembrane helix</keyword>
<feature type="transmembrane region" description="Helical" evidence="1">
    <location>
        <begin position="57"/>
        <end position="76"/>
    </location>
</feature>
<evidence type="ECO:0000313" key="3">
    <source>
        <dbReference type="EMBL" id="QGA11736.1"/>
    </source>
</evidence>
<evidence type="ECO:0000256" key="1">
    <source>
        <dbReference type="SAM" id="Phobius"/>
    </source>
</evidence>
<dbReference type="Proteomes" id="UP000327478">
    <property type="component" value="Chromosome"/>
</dbReference>
<accession>A0A5Q0P4P9</accession>
<dbReference type="EMBL" id="CP045650">
    <property type="protein sequence ID" value="QGA11736.1"/>
    <property type="molecule type" value="Genomic_DNA"/>
</dbReference>
<protein>
    <submittedName>
        <fullName evidence="2">Uncharacterized protein</fullName>
    </submittedName>
</protein>
<evidence type="ECO:0000313" key="2">
    <source>
        <dbReference type="EMBL" id="MQW91359.1"/>
    </source>
</evidence>
<sequence>MDMTHQSAESNTLTKSSHLYAAWPLLFVPFCGVVGLAYFALAYVINIKVLSSPLSKMNKVLATIMSGMCALSGWWFTAQWLQTL</sequence>
<evidence type="ECO:0000313" key="4">
    <source>
        <dbReference type="Proteomes" id="UP000327478"/>
    </source>
</evidence>
<evidence type="ECO:0000313" key="5">
    <source>
        <dbReference type="Proteomes" id="UP000480556"/>
    </source>
</evidence>
<dbReference type="EMBL" id="WITK01000003">
    <property type="protein sequence ID" value="MQW91359.1"/>
    <property type="molecule type" value="Genomic_DNA"/>
</dbReference>
<keyword evidence="4" id="KW-1185">Reference proteome</keyword>
<dbReference type="AlphaFoldDB" id="A0A5Q0P4P9"/>
<keyword evidence="1" id="KW-0812">Transmembrane</keyword>
<feature type="transmembrane region" description="Helical" evidence="1">
    <location>
        <begin position="20"/>
        <end position="45"/>
    </location>
</feature>
<keyword evidence="1" id="KW-0472">Membrane</keyword>
<name>A0A5Q0P4P9_9GAMM</name>
<reference evidence="4 5" key="1">
    <citation type="submission" date="2019-10" db="EMBL/GenBank/DDBJ databases">
        <authorList>
            <person name="Dong K."/>
        </authorList>
    </citation>
    <scope>NUCLEOTIDE SEQUENCE [LARGE SCALE GENOMIC DNA]</scope>
    <source>
        <strain evidence="4">dk386</strain>
        <strain evidence="3">Dk386</strain>
        <strain evidence="5">dk771</strain>
        <strain evidence="2">Dk771</strain>
    </source>
</reference>